<dbReference type="InterPro" id="IPR003004">
    <property type="entry name" value="GspF/PilC"/>
</dbReference>
<feature type="domain" description="Type II secretion system protein GspF" evidence="8">
    <location>
        <begin position="219"/>
        <end position="340"/>
    </location>
</feature>
<protein>
    <recommendedName>
        <fullName evidence="8">Type II secretion system protein GspF domain-containing protein</fullName>
    </recommendedName>
</protein>
<dbReference type="AlphaFoldDB" id="A0A1G2MK79"/>
<dbReference type="InterPro" id="IPR018076">
    <property type="entry name" value="T2SS_GspF_dom"/>
</dbReference>
<feature type="domain" description="Type II secretion system protein GspF" evidence="8">
    <location>
        <begin position="19"/>
        <end position="137"/>
    </location>
</feature>
<evidence type="ECO:0000256" key="4">
    <source>
        <dbReference type="ARBA" id="ARBA00022692"/>
    </source>
</evidence>
<evidence type="ECO:0000256" key="7">
    <source>
        <dbReference type="SAM" id="Phobius"/>
    </source>
</evidence>
<dbReference type="InterPro" id="IPR042094">
    <property type="entry name" value="T2SS_GspF_sf"/>
</dbReference>
<evidence type="ECO:0000313" key="10">
    <source>
        <dbReference type="Proteomes" id="UP000178413"/>
    </source>
</evidence>
<evidence type="ECO:0000256" key="5">
    <source>
        <dbReference type="ARBA" id="ARBA00022989"/>
    </source>
</evidence>
<feature type="transmembrane region" description="Helical" evidence="7">
    <location>
        <begin position="165"/>
        <end position="187"/>
    </location>
</feature>
<name>A0A1G2MK79_9BACT</name>
<dbReference type="STRING" id="1802308.A3D50_01175"/>
<feature type="transmembrane region" description="Helical" evidence="7">
    <location>
        <begin position="114"/>
        <end position="137"/>
    </location>
</feature>
<keyword evidence="3" id="KW-1003">Cell membrane</keyword>
<dbReference type="Proteomes" id="UP000178413">
    <property type="component" value="Unassembled WGS sequence"/>
</dbReference>
<evidence type="ECO:0000256" key="3">
    <source>
        <dbReference type="ARBA" id="ARBA00022475"/>
    </source>
</evidence>
<dbReference type="Pfam" id="PF00482">
    <property type="entry name" value="T2SSF"/>
    <property type="match status" value="2"/>
</dbReference>
<comment type="caution">
    <text evidence="9">The sequence shown here is derived from an EMBL/GenBank/DDBJ whole genome shotgun (WGS) entry which is preliminary data.</text>
</comment>
<dbReference type="Gene3D" id="1.20.81.30">
    <property type="entry name" value="Type II secretion system (T2SS), domain F"/>
    <property type="match status" value="2"/>
</dbReference>
<keyword evidence="5 7" id="KW-1133">Transmembrane helix</keyword>
<accession>A0A1G2MK79</accession>
<evidence type="ECO:0000256" key="1">
    <source>
        <dbReference type="ARBA" id="ARBA00004651"/>
    </source>
</evidence>
<dbReference type="PANTHER" id="PTHR30012:SF0">
    <property type="entry name" value="TYPE II SECRETION SYSTEM PROTEIN F-RELATED"/>
    <property type="match status" value="1"/>
</dbReference>
<dbReference type="EMBL" id="MHRM01000012">
    <property type="protein sequence ID" value="OHA24134.1"/>
    <property type="molecule type" value="Genomic_DNA"/>
</dbReference>
<feature type="transmembrane region" description="Helical" evidence="7">
    <location>
        <begin position="321"/>
        <end position="342"/>
    </location>
</feature>
<sequence>MKKIRNKNWKRRDVILLLERLELCISAGVTISSALEAALQGISKGHSGSLRQVYAMVQSGGSLSRALSQFTGMSATSVSLIQHGQKSGLLAKALGDARILLERQDELLKRCISALVYPLTIALFAGIITIGLMRGIMPQIIPLLKSLNVPLPFLTRLVMAVSEGLLSYGLVFVIGVLLIVFGAYWAYKKYQHFRYLYQRLLKAIPIIGRIIQDYSLAVFLRSAGTLVESGMSVILAYKNAVLVLPFLPLRNILEKGVIDITGGGSLSRVFSDKTIPGYITPIVSAGEASGTLGLCLIRAADILGRDIDHGLKRSTALLEPLMMAAMGCIVAAIAISIMLPIYDISRVLKH</sequence>
<reference evidence="9 10" key="1">
    <citation type="journal article" date="2016" name="Nat. Commun.">
        <title>Thousands of microbial genomes shed light on interconnected biogeochemical processes in an aquifer system.</title>
        <authorList>
            <person name="Anantharaman K."/>
            <person name="Brown C.T."/>
            <person name="Hug L.A."/>
            <person name="Sharon I."/>
            <person name="Castelle C.J."/>
            <person name="Probst A.J."/>
            <person name="Thomas B.C."/>
            <person name="Singh A."/>
            <person name="Wilkins M.J."/>
            <person name="Karaoz U."/>
            <person name="Brodie E.L."/>
            <person name="Williams K.H."/>
            <person name="Hubbard S.S."/>
            <person name="Banfield J.F."/>
        </authorList>
    </citation>
    <scope>NUCLEOTIDE SEQUENCE [LARGE SCALE GENOMIC DNA]</scope>
</reference>
<evidence type="ECO:0000259" key="8">
    <source>
        <dbReference type="Pfam" id="PF00482"/>
    </source>
</evidence>
<evidence type="ECO:0000256" key="6">
    <source>
        <dbReference type="ARBA" id="ARBA00023136"/>
    </source>
</evidence>
<comment type="subcellular location">
    <subcellularLocation>
        <location evidence="1">Cell membrane</location>
        <topology evidence="1">Multi-pass membrane protein</topology>
    </subcellularLocation>
</comment>
<dbReference type="GO" id="GO:0005886">
    <property type="term" value="C:plasma membrane"/>
    <property type="evidence" value="ECO:0007669"/>
    <property type="project" value="UniProtKB-SubCell"/>
</dbReference>
<organism evidence="9 10">
    <name type="scientific">Candidatus Taylorbacteria bacterium RIFCSPHIGHO2_02_FULL_44_12</name>
    <dbReference type="NCBI Taxonomy" id="1802308"/>
    <lineage>
        <taxon>Bacteria</taxon>
        <taxon>Candidatus Tayloriibacteriota</taxon>
    </lineage>
</organism>
<proteinExistence type="inferred from homology"/>
<evidence type="ECO:0000256" key="2">
    <source>
        <dbReference type="ARBA" id="ARBA00005745"/>
    </source>
</evidence>
<keyword evidence="4 7" id="KW-0812">Transmembrane</keyword>
<comment type="similarity">
    <text evidence="2">Belongs to the GSP F family.</text>
</comment>
<gene>
    <name evidence="9" type="ORF">A3D50_01175</name>
</gene>
<evidence type="ECO:0000313" key="9">
    <source>
        <dbReference type="EMBL" id="OHA24134.1"/>
    </source>
</evidence>
<dbReference type="PANTHER" id="PTHR30012">
    <property type="entry name" value="GENERAL SECRETION PATHWAY PROTEIN"/>
    <property type="match status" value="1"/>
</dbReference>
<keyword evidence="6 7" id="KW-0472">Membrane</keyword>